<sequence length="809" mass="86399">MPARLARRETGVALISVLLIIVVLAAVGAFMLVAVDRNTELRVGFQKNVAGLNAAEAGLNAGAAQVQTAMLNFGLPTNCNAQTVAISGRTVTYTLSVPGGTPGSCTETYQPLRLPAGDPYAGLNADVYTYNLTSQAVNAQGYTEANVNTQFQARFIPVFQFLGFYANDLEVAPGETTAVFNGRMHTNGDLYLSEEHCPPGAEFLGQLTIVGSGISGTVPLTRGRKFNTGNRGEVQISLDGGSTNLQALGASSPADACNTNFSNPPRQVPQSEINTFNGRIQTGLKTINLPSEAGVVCTPWTTSTAGNACSGGQTGTYWQRADVRIVLDLTAAMTQLKSGSVGPPLYPVRVLNADGSVDSTKTSWLVTLMQTNPGIITYTDVPKTSNTKWNCWTNGGSSLSPNCEGTSSGSTVGYATGSNYSQAFPVSGTGGCTANRNPRDVITSANYCYDYRYGGFFSWREGKPLYILNIDWIGLEEWNLSYANILFSPSGTAGNCPATPCGLVVFLSVKGPNSGGANNYAVRIFDAARARYGSTDPGVAFATDQAMYLVGDFDCPQPNVSGVSLTVPPTCGSPTPDTPTFKKPVSVAADTFNFLSCAWIQTASPAKTCPTPGSSSTYLQMGLTQWAGVGVYRPIDEHSTNIPMSTSPNREMGYAAKDTLLNVAILAGTDSTWCPTSPRGIACGAYTWPSQYYAGGFESFMRYNEDWIFGGPYNFYWQGSFFNTGTPLHTCFAWATQLTATANDPAYTCAKTAPSAYSPAWQGFMGVTWAQAPTRYWYYDTTFDNVANLPPLTPRIISLKETYFTQVFQ</sequence>
<keyword evidence="1" id="KW-1133">Transmembrane helix</keyword>
<evidence type="ECO:0000313" key="2">
    <source>
        <dbReference type="EMBL" id="TMI81195.1"/>
    </source>
</evidence>
<gene>
    <name evidence="2" type="ORF">E6H04_07365</name>
</gene>
<dbReference type="Proteomes" id="UP000320048">
    <property type="component" value="Unassembled WGS sequence"/>
</dbReference>
<protein>
    <submittedName>
        <fullName evidence="2">Uncharacterized protein</fullName>
    </submittedName>
</protein>
<reference evidence="2 3" key="1">
    <citation type="journal article" date="2019" name="Nat. Microbiol.">
        <title>Mediterranean grassland soil C-N compound turnover is dependent on rainfall and depth, and is mediated by genomically divergent microorganisms.</title>
        <authorList>
            <person name="Diamond S."/>
            <person name="Andeer P.F."/>
            <person name="Li Z."/>
            <person name="Crits-Christoph A."/>
            <person name="Burstein D."/>
            <person name="Anantharaman K."/>
            <person name="Lane K.R."/>
            <person name="Thomas B.C."/>
            <person name="Pan C."/>
            <person name="Northen T.R."/>
            <person name="Banfield J.F."/>
        </authorList>
    </citation>
    <scope>NUCLEOTIDE SEQUENCE [LARGE SCALE GENOMIC DNA]</scope>
    <source>
        <strain evidence="2">NP_7</strain>
    </source>
</reference>
<organism evidence="2 3">
    <name type="scientific">Candidatus Segetimicrobium genomatis</name>
    <dbReference type="NCBI Taxonomy" id="2569760"/>
    <lineage>
        <taxon>Bacteria</taxon>
        <taxon>Bacillati</taxon>
        <taxon>Candidatus Sysuimicrobiota</taxon>
        <taxon>Candidatus Sysuimicrobiia</taxon>
        <taxon>Candidatus Sysuimicrobiales</taxon>
        <taxon>Candidatus Segetimicrobiaceae</taxon>
        <taxon>Candidatus Segetimicrobium</taxon>
    </lineage>
</organism>
<comment type="caution">
    <text evidence="2">The sequence shown here is derived from an EMBL/GenBank/DDBJ whole genome shotgun (WGS) entry which is preliminary data.</text>
</comment>
<keyword evidence="1" id="KW-0472">Membrane</keyword>
<evidence type="ECO:0000313" key="3">
    <source>
        <dbReference type="Proteomes" id="UP000320048"/>
    </source>
</evidence>
<dbReference type="EMBL" id="VBAO01000180">
    <property type="protein sequence ID" value="TMI81195.1"/>
    <property type="molecule type" value="Genomic_DNA"/>
</dbReference>
<keyword evidence="1" id="KW-0812">Transmembrane</keyword>
<evidence type="ECO:0000256" key="1">
    <source>
        <dbReference type="SAM" id="Phobius"/>
    </source>
</evidence>
<name>A0A537JCE7_9BACT</name>
<feature type="transmembrane region" description="Helical" evidence="1">
    <location>
        <begin position="12"/>
        <end position="35"/>
    </location>
</feature>
<proteinExistence type="predicted"/>
<accession>A0A537JCE7</accession>
<dbReference type="AlphaFoldDB" id="A0A537JCE7"/>